<sequence>MDVFPDAYHGYSSKSVLIYCRLRIGHSKNLDYLCLPCMQSIYYARLLSTAFTPYAEMVLHKRMQKSLGWKAPNIPLEIPSLLPSDIFRRNCTS</sequence>
<comment type="caution">
    <text evidence="1">The sequence shown here is derived from an EMBL/GenBank/DDBJ whole genome shotgun (WGS) entry which is preliminary data.</text>
</comment>
<evidence type="ECO:0000313" key="1">
    <source>
        <dbReference type="EMBL" id="KAJ0219258.1"/>
    </source>
</evidence>
<protein>
    <submittedName>
        <fullName evidence="1">Uncharacterized protein</fullName>
    </submittedName>
</protein>
<evidence type="ECO:0000313" key="2">
    <source>
        <dbReference type="Proteomes" id="UP000235145"/>
    </source>
</evidence>
<keyword evidence="2" id="KW-1185">Reference proteome</keyword>
<name>A0A9R1W8Q3_LACSA</name>
<gene>
    <name evidence="1" type="ORF">LSAT_V11C300136660</name>
</gene>
<reference evidence="1 2" key="1">
    <citation type="journal article" date="2017" name="Nat. Commun.">
        <title>Genome assembly with in vitro proximity ligation data and whole-genome triplication in lettuce.</title>
        <authorList>
            <person name="Reyes-Chin-Wo S."/>
            <person name="Wang Z."/>
            <person name="Yang X."/>
            <person name="Kozik A."/>
            <person name="Arikit S."/>
            <person name="Song C."/>
            <person name="Xia L."/>
            <person name="Froenicke L."/>
            <person name="Lavelle D.O."/>
            <person name="Truco M.J."/>
            <person name="Xia R."/>
            <person name="Zhu S."/>
            <person name="Xu C."/>
            <person name="Xu H."/>
            <person name="Xu X."/>
            <person name="Cox K."/>
            <person name="Korf I."/>
            <person name="Meyers B.C."/>
            <person name="Michelmore R.W."/>
        </authorList>
    </citation>
    <scope>NUCLEOTIDE SEQUENCE [LARGE SCALE GENOMIC DNA]</scope>
    <source>
        <strain evidence="2">cv. Salinas</strain>
        <tissue evidence="1">Seedlings</tissue>
    </source>
</reference>
<accession>A0A9R1W8Q3</accession>
<dbReference type="Proteomes" id="UP000235145">
    <property type="component" value="Unassembled WGS sequence"/>
</dbReference>
<dbReference type="EMBL" id="NBSK02000003">
    <property type="protein sequence ID" value="KAJ0219258.1"/>
    <property type="molecule type" value="Genomic_DNA"/>
</dbReference>
<organism evidence="1 2">
    <name type="scientific">Lactuca sativa</name>
    <name type="common">Garden lettuce</name>
    <dbReference type="NCBI Taxonomy" id="4236"/>
    <lineage>
        <taxon>Eukaryota</taxon>
        <taxon>Viridiplantae</taxon>
        <taxon>Streptophyta</taxon>
        <taxon>Embryophyta</taxon>
        <taxon>Tracheophyta</taxon>
        <taxon>Spermatophyta</taxon>
        <taxon>Magnoliopsida</taxon>
        <taxon>eudicotyledons</taxon>
        <taxon>Gunneridae</taxon>
        <taxon>Pentapetalae</taxon>
        <taxon>asterids</taxon>
        <taxon>campanulids</taxon>
        <taxon>Asterales</taxon>
        <taxon>Asteraceae</taxon>
        <taxon>Cichorioideae</taxon>
        <taxon>Cichorieae</taxon>
        <taxon>Lactucinae</taxon>
        <taxon>Lactuca</taxon>
    </lineage>
</organism>
<dbReference type="AlphaFoldDB" id="A0A9R1W8Q3"/>
<proteinExistence type="predicted"/>